<name>A0A4Y2A2F2_ARAVE</name>
<dbReference type="InterPro" id="IPR021109">
    <property type="entry name" value="Peptidase_aspartic_dom_sf"/>
</dbReference>
<dbReference type="AlphaFoldDB" id="A0A4Y2A2F2"/>
<proteinExistence type="predicted"/>
<dbReference type="OrthoDB" id="8065943at2759"/>
<reference evidence="1 2" key="1">
    <citation type="journal article" date="2019" name="Sci. Rep.">
        <title>Orb-weaving spider Araneus ventricosus genome elucidates the spidroin gene catalogue.</title>
        <authorList>
            <person name="Kono N."/>
            <person name="Nakamura H."/>
            <person name="Ohtoshi R."/>
            <person name="Moran D.A.P."/>
            <person name="Shinohara A."/>
            <person name="Yoshida Y."/>
            <person name="Fujiwara M."/>
            <person name="Mori M."/>
            <person name="Tomita M."/>
            <person name="Arakawa K."/>
        </authorList>
    </citation>
    <scope>NUCLEOTIDE SEQUENCE [LARGE SCALE GENOMIC DNA]</scope>
</reference>
<evidence type="ECO:0000313" key="2">
    <source>
        <dbReference type="Proteomes" id="UP000499080"/>
    </source>
</evidence>
<sequence length="153" mass="17138">MTKVMMKDLILKSPGYNEDDVKALLHVDTGSSVSLVREDISRKIIDRSKLSQNRVVLSGIGRSKVSTKGSFQQDFTVDGNEYCLTWHIVPTIQLQCEAVIGSDIIDQASLKFTEDGLKFCKDESKPRNWSMQIFVANPSDCANPVVLEKKRQS</sequence>
<dbReference type="Gene3D" id="2.40.70.10">
    <property type="entry name" value="Acid Proteases"/>
    <property type="match status" value="1"/>
</dbReference>
<accession>A0A4Y2A2F2</accession>
<dbReference type="CDD" id="cd00303">
    <property type="entry name" value="retropepsin_like"/>
    <property type="match status" value="1"/>
</dbReference>
<keyword evidence="2" id="KW-1185">Reference proteome</keyword>
<gene>
    <name evidence="1" type="ORF">AVEN_230893_1</name>
</gene>
<evidence type="ECO:0008006" key="3">
    <source>
        <dbReference type="Google" id="ProtNLM"/>
    </source>
</evidence>
<evidence type="ECO:0000313" key="1">
    <source>
        <dbReference type="EMBL" id="GBL73962.1"/>
    </source>
</evidence>
<dbReference type="EMBL" id="BGPR01000004">
    <property type="protein sequence ID" value="GBL73962.1"/>
    <property type="molecule type" value="Genomic_DNA"/>
</dbReference>
<protein>
    <recommendedName>
        <fullName evidence="3">Peptidase A2 domain-containing protein</fullName>
    </recommendedName>
</protein>
<comment type="caution">
    <text evidence="1">The sequence shown here is derived from an EMBL/GenBank/DDBJ whole genome shotgun (WGS) entry which is preliminary data.</text>
</comment>
<dbReference type="Proteomes" id="UP000499080">
    <property type="component" value="Unassembled WGS sequence"/>
</dbReference>
<organism evidence="1 2">
    <name type="scientific">Araneus ventricosus</name>
    <name type="common">Orbweaver spider</name>
    <name type="synonym">Epeira ventricosa</name>
    <dbReference type="NCBI Taxonomy" id="182803"/>
    <lineage>
        <taxon>Eukaryota</taxon>
        <taxon>Metazoa</taxon>
        <taxon>Ecdysozoa</taxon>
        <taxon>Arthropoda</taxon>
        <taxon>Chelicerata</taxon>
        <taxon>Arachnida</taxon>
        <taxon>Araneae</taxon>
        <taxon>Araneomorphae</taxon>
        <taxon>Entelegynae</taxon>
        <taxon>Araneoidea</taxon>
        <taxon>Araneidae</taxon>
        <taxon>Araneus</taxon>
    </lineage>
</organism>